<keyword evidence="5" id="KW-1133">Transmembrane helix</keyword>
<dbReference type="EMBL" id="PNBA02000012">
    <property type="protein sequence ID" value="KAG6406919.1"/>
    <property type="molecule type" value="Genomic_DNA"/>
</dbReference>
<dbReference type="Proteomes" id="UP000298416">
    <property type="component" value="Unassembled WGS sequence"/>
</dbReference>
<keyword evidence="5" id="KW-0812">Transmembrane</keyword>
<dbReference type="GO" id="GO:0005576">
    <property type="term" value="C:extracellular region"/>
    <property type="evidence" value="ECO:0007669"/>
    <property type="project" value="UniProtKB-SubCell"/>
</dbReference>
<dbReference type="InterPro" id="IPR051582">
    <property type="entry name" value="LRR_extensin-like_regulator"/>
</dbReference>
<protein>
    <recommendedName>
        <fullName evidence="8">LRR receptor-like serine/threonine-protein kinase FLS2</fullName>
    </recommendedName>
</protein>
<evidence type="ECO:0000256" key="3">
    <source>
        <dbReference type="ARBA" id="ARBA00022729"/>
    </source>
</evidence>
<comment type="subcellular location">
    <subcellularLocation>
        <location evidence="1">Secreted</location>
    </subcellularLocation>
</comment>
<dbReference type="InterPro" id="IPR032675">
    <property type="entry name" value="LRR_dom_sf"/>
</dbReference>
<dbReference type="PRINTS" id="PR00019">
    <property type="entry name" value="LEURICHRPT"/>
</dbReference>
<dbReference type="AlphaFoldDB" id="A0A8X8ZK49"/>
<evidence type="ECO:0000313" key="7">
    <source>
        <dbReference type="Proteomes" id="UP000298416"/>
    </source>
</evidence>
<reference evidence="6" key="1">
    <citation type="submission" date="2018-01" db="EMBL/GenBank/DDBJ databases">
        <authorList>
            <person name="Mao J.F."/>
        </authorList>
    </citation>
    <scope>NUCLEOTIDE SEQUENCE</scope>
    <source>
        <strain evidence="6">Huo1</strain>
        <tissue evidence="6">Leaf</tissue>
    </source>
</reference>
<comment type="caution">
    <text evidence="6">The sequence shown here is derived from an EMBL/GenBank/DDBJ whole genome shotgun (WGS) entry which is preliminary data.</text>
</comment>
<dbReference type="PANTHER" id="PTHR32093:SF91">
    <property type="entry name" value="LEUCINE-RICH REPEAT-CONTAINING N-TERMINAL PLANT-TYPE DOMAIN-CONTAINING PROTEIN"/>
    <property type="match status" value="1"/>
</dbReference>
<evidence type="ECO:0008006" key="8">
    <source>
        <dbReference type="Google" id="ProtNLM"/>
    </source>
</evidence>
<evidence type="ECO:0000313" key="6">
    <source>
        <dbReference type="EMBL" id="KAG6406919.1"/>
    </source>
</evidence>
<dbReference type="Gene3D" id="3.80.10.10">
    <property type="entry name" value="Ribonuclease Inhibitor"/>
    <property type="match status" value="2"/>
</dbReference>
<evidence type="ECO:0000256" key="1">
    <source>
        <dbReference type="ARBA" id="ARBA00004613"/>
    </source>
</evidence>
<sequence length="419" mass="45698">MRVKTFTIPLQTSIILFITTILLLFPTHHQAKNNLPISATDAAAILPPLQDLLLFADQRLAAIYPVIQRFKNTITSDPFNVTATWTGSNICRYKGFFCDTPPDNRSATTVASIDFNGFHLSSPTLVGFLDELPDLALFHANSNYFSGAFPSSIAALPYLYELDLSNNRLSGPFPTAILAMDGLSFLDIRSVPDQGCYSLKQQHPWSAVPPELFAMDLDLLFLNNNNFMTRLPDNADADAHVAYLNLANNKFFGPIPRSIAKALSGLSEILLLNNLLSGCLPYELGLLKDAVVFDAGGNDLTGPLPFSLGCLEKLEVLNLAGNKLYGQVPEPLCLLGNLRNVSLSGNYFMGAAPACMRLIAAGVMDVRGNCIPGQPLQRPVADCAAFMARPKYCPYSDTYSKIPCWIPQFGPSIRGVAKR</sequence>
<evidence type="ECO:0000256" key="5">
    <source>
        <dbReference type="SAM" id="Phobius"/>
    </source>
</evidence>
<organism evidence="6">
    <name type="scientific">Salvia splendens</name>
    <name type="common">Scarlet sage</name>
    <dbReference type="NCBI Taxonomy" id="180675"/>
    <lineage>
        <taxon>Eukaryota</taxon>
        <taxon>Viridiplantae</taxon>
        <taxon>Streptophyta</taxon>
        <taxon>Embryophyta</taxon>
        <taxon>Tracheophyta</taxon>
        <taxon>Spermatophyta</taxon>
        <taxon>Magnoliopsida</taxon>
        <taxon>eudicotyledons</taxon>
        <taxon>Gunneridae</taxon>
        <taxon>Pentapetalae</taxon>
        <taxon>asterids</taxon>
        <taxon>lamiids</taxon>
        <taxon>Lamiales</taxon>
        <taxon>Lamiaceae</taxon>
        <taxon>Nepetoideae</taxon>
        <taxon>Mentheae</taxon>
        <taxon>Salviinae</taxon>
        <taxon>Salvia</taxon>
        <taxon>Salvia subgen. Calosphace</taxon>
        <taxon>core Calosphace</taxon>
    </lineage>
</organism>
<evidence type="ECO:0000256" key="4">
    <source>
        <dbReference type="ARBA" id="ARBA00022737"/>
    </source>
</evidence>
<keyword evidence="4" id="KW-0677">Repeat</keyword>
<name>A0A8X8ZK49_SALSN</name>
<gene>
    <name evidence="6" type="ORF">SASPL_134536</name>
</gene>
<dbReference type="Pfam" id="PF00560">
    <property type="entry name" value="LRR_1"/>
    <property type="match status" value="3"/>
</dbReference>
<proteinExistence type="predicted"/>
<accession>A0A8X8ZK49</accession>
<reference evidence="6" key="2">
    <citation type="submission" date="2020-08" db="EMBL/GenBank/DDBJ databases">
        <title>Plant Genome Project.</title>
        <authorList>
            <person name="Zhang R.-G."/>
        </authorList>
    </citation>
    <scope>NUCLEOTIDE SEQUENCE</scope>
    <source>
        <strain evidence="6">Huo1</strain>
        <tissue evidence="6">Leaf</tissue>
    </source>
</reference>
<dbReference type="InterPro" id="IPR001611">
    <property type="entry name" value="Leu-rich_rpt"/>
</dbReference>
<keyword evidence="5" id="KW-0472">Membrane</keyword>
<evidence type="ECO:0000256" key="2">
    <source>
        <dbReference type="ARBA" id="ARBA00022525"/>
    </source>
</evidence>
<dbReference type="PANTHER" id="PTHR32093">
    <property type="entry name" value="LEUCINE-RICH REPEAT EXTENSIN-LIKE PROTEIN 3-RELATED"/>
    <property type="match status" value="1"/>
</dbReference>
<feature type="transmembrane region" description="Helical" evidence="5">
    <location>
        <begin position="6"/>
        <end position="25"/>
    </location>
</feature>
<keyword evidence="2" id="KW-0964">Secreted</keyword>
<dbReference type="SUPFAM" id="SSF52058">
    <property type="entry name" value="L domain-like"/>
    <property type="match status" value="1"/>
</dbReference>
<keyword evidence="3" id="KW-0732">Signal</keyword>
<keyword evidence="7" id="KW-1185">Reference proteome</keyword>